<dbReference type="Proteomes" id="UP001057702">
    <property type="component" value="Unassembled WGS sequence"/>
</dbReference>
<evidence type="ECO:0000313" key="3">
    <source>
        <dbReference type="EMBL" id="MCQ4082209.1"/>
    </source>
</evidence>
<feature type="compositionally biased region" description="Polar residues" evidence="1">
    <location>
        <begin position="177"/>
        <end position="188"/>
    </location>
</feature>
<evidence type="ECO:0000256" key="1">
    <source>
        <dbReference type="SAM" id="MobiDB-lite"/>
    </source>
</evidence>
<keyword evidence="2" id="KW-0732">Signal</keyword>
<organism evidence="3 4">
    <name type="scientific">Streptomyces humicola</name>
    <dbReference type="NCBI Taxonomy" id="2953240"/>
    <lineage>
        <taxon>Bacteria</taxon>
        <taxon>Bacillati</taxon>
        <taxon>Actinomycetota</taxon>
        <taxon>Actinomycetes</taxon>
        <taxon>Kitasatosporales</taxon>
        <taxon>Streptomycetaceae</taxon>
        <taxon>Streptomyces</taxon>
    </lineage>
</organism>
<proteinExistence type="predicted"/>
<dbReference type="RefSeq" id="WP_255921120.1">
    <property type="nucleotide sequence ID" value="NZ_JANFNG010000012.1"/>
</dbReference>
<name>A0ABT1PX40_9ACTN</name>
<comment type="caution">
    <text evidence="3">The sequence shown here is derived from an EMBL/GenBank/DDBJ whole genome shotgun (WGS) entry which is preliminary data.</text>
</comment>
<keyword evidence="4" id="KW-1185">Reference proteome</keyword>
<evidence type="ECO:0000313" key="4">
    <source>
        <dbReference type="Proteomes" id="UP001057702"/>
    </source>
</evidence>
<accession>A0ABT1PX40</accession>
<feature type="region of interest" description="Disordered" evidence="1">
    <location>
        <begin position="168"/>
        <end position="188"/>
    </location>
</feature>
<evidence type="ECO:0000256" key="2">
    <source>
        <dbReference type="SAM" id="SignalP"/>
    </source>
</evidence>
<reference evidence="3" key="1">
    <citation type="submission" date="2022-06" db="EMBL/GenBank/DDBJ databases">
        <title>Draft genome sequence of Streptomyces sp. RB6PN25 isolated from peat swamp forest in Thailand.</title>
        <authorList>
            <person name="Duangmal K."/>
            <person name="Klaysubun C."/>
        </authorList>
    </citation>
    <scope>NUCLEOTIDE SEQUENCE</scope>
    <source>
        <strain evidence="3">RB6PN25</strain>
    </source>
</reference>
<feature type="signal peptide" evidence="2">
    <location>
        <begin position="1"/>
        <end position="25"/>
    </location>
</feature>
<feature type="chain" id="PRO_5045878129" description="Lipoprotein" evidence="2">
    <location>
        <begin position="26"/>
        <end position="188"/>
    </location>
</feature>
<dbReference type="EMBL" id="JANFNG010000012">
    <property type="protein sequence ID" value="MCQ4082209.1"/>
    <property type="molecule type" value="Genomic_DNA"/>
</dbReference>
<gene>
    <name evidence="3" type="ORF">NGB36_16735</name>
</gene>
<sequence length="188" mass="20055">MMRRSRVIGLAVGSVLALGISQAVADAAPAHSAAASSARPASTTYDMYVTLYGALDNTPPGSTDIAYPVIHSQAGGTGTYDDPVTFATDKDELPVGTKVYYPYLKKYFIMEDDCTECDQDWTGQGPDGGPNYRHIDLWAGDSENQAILSCEDSLTQSGQVPVLVDPPSDEAVDTTPIFDTSTNQCYTP</sequence>
<protein>
    <recommendedName>
        <fullName evidence="5">Lipoprotein</fullName>
    </recommendedName>
</protein>
<evidence type="ECO:0008006" key="5">
    <source>
        <dbReference type="Google" id="ProtNLM"/>
    </source>
</evidence>